<protein>
    <submittedName>
        <fullName evidence="1">Uncharacterized protein</fullName>
    </submittedName>
</protein>
<accession>A0A7C1SN49</accession>
<dbReference type="EMBL" id="DRZM01000232">
    <property type="protein sequence ID" value="HHP05773.1"/>
    <property type="molecule type" value="Genomic_DNA"/>
</dbReference>
<evidence type="ECO:0000313" key="1">
    <source>
        <dbReference type="EMBL" id="HEB48816.1"/>
    </source>
</evidence>
<sequence>MEGARTLVVDGVKLTLVEDFRELGRVLKAQEAGGRWDVLAVDQYMTAEISSFGGYILLALYAEVEADRVPEAAGEDPEVEVELSDGKLTLKYYARYEYAGGATLLAVVNRINKFRSLLSRVLLELRQP</sequence>
<dbReference type="AlphaFoldDB" id="A0A7C1SN49"/>
<evidence type="ECO:0000313" key="2">
    <source>
        <dbReference type="EMBL" id="HHP05773.1"/>
    </source>
</evidence>
<name>A0A7C1SN49_THEPE</name>
<gene>
    <name evidence="2" type="ORF">ENM88_08555</name>
    <name evidence="1" type="ORF">ENP77_03365</name>
</gene>
<dbReference type="EMBL" id="DSKP01000119">
    <property type="protein sequence ID" value="HEB48816.1"/>
    <property type="molecule type" value="Genomic_DNA"/>
</dbReference>
<reference evidence="1" key="1">
    <citation type="journal article" date="2020" name="mSystems">
        <title>Genome- and Community-Level Interaction Insights into Carbon Utilization and Element Cycling Functions of Hydrothermarchaeota in Hydrothermal Sediment.</title>
        <authorList>
            <person name="Zhou Z."/>
            <person name="Liu Y."/>
            <person name="Xu W."/>
            <person name="Pan J."/>
            <person name="Luo Z.H."/>
            <person name="Li M."/>
        </authorList>
    </citation>
    <scope>NUCLEOTIDE SEQUENCE [LARGE SCALE GENOMIC DNA]</scope>
    <source>
        <strain evidence="2">SpSt-1125</strain>
        <strain evidence="1">SpSt-25</strain>
    </source>
</reference>
<proteinExistence type="predicted"/>
<organism evidence="1">
    <name type="scientific">Thermofilum pendens</name>
    <dbReference type="NCBI Taxonomy" id="2269"/>
    <lineage>
        <taxon>Archaea</taxon>
        <taxon>Thermoproteota</taxon>
        <taxon>Thermoprotei</taxon>
        <taxon>Thermofilales</taxon>
        <taxon>Thermofilaceae</taxon>
        <taxon>Thermofilum</taxon>
    </lineage>
</organism>
<comment type="caution">
    <text evidence="1">The sequence shown here is derived from an EMBL/GenBank/DDBJ whole genome shotgun (WGS) entry which is preliminary data.</text>
</comment>